<gene>
    <name evidence="1" type="ORF">A2480_02130</name>
</gene>
<protein>
    <submittedName>
        <fullName evidence="1">Uncharacterized protein</fullName>
    </submittedName>
</protein>
<evidence type="ECO:0000313" key="2">
    <source>
        <dbReference type="Proteomes" id="UP000176988"/>
    </source>
</evidence>
<evidence type="ECO:0000313" key="1">
    <source>
        <dbReference type="EMBL" id="OGM01346.1"/>
    </source>
</evidence>
<reference evidence="1 2" key="1">
    <citation type="journal article" date="2016" name="Nat. Commun.">
        <title>Thousands of microbial genomes shed light on interconnected biogeochemical processes in an aquifer system.</title>
        <authorList>
            <person name="Anantharaman K."/>
            <person name="Brown C.T."/>
            <person name="Hug L.A."/>
            <person name="Sharon I."/>
            <person name="Castelle C.J."/>
            <person name="Probst A.J."/>
            <person name="Thomas B.C."/>
            <person name="Singh A."/>
            <person name="Wilkins M.J."/>
            <person name="Karaoz U."/>
            <person name="Brodie E.L."/>
            <person name="Williams K.H."/>
            <person name="Hubbard S.S."/>
            <person name="Banfield J.F."/>
        </authorList>
    </citation>
    <scope>NUCLEOTIDE SEQUENCE [LARGE SCALE GENOMIC DNA]</scope>
</reference>
<dbReference type="AlphaFoldDB" id="A0A1F7WET9"/>
<comment type="caution">
    <text evidence="1">The sequence shown here is derived from an EMBL/GenBank/DDBJ whole genome shotgun (WGS) entry which is preliminary data.</text>
</comment>
<accession>A0A1F7WET9</accession>
<proteinExistence type="predicted"/>
<dbReference type="STRING" id="1802424.A2480_02130"/>
<organism evidence="1 2">
    <name type="scientific">Candidatus Uhrbacteria bacterium RIFOXYC2_FULL_47_19</name>
    <dbReference type="NCBI Taxonomy" id="1802424"/>
    <lineage>
        <taxon>Bacteria</taxon>
        <taxon>Candidatus Uhriibacteriota</taxon>
    </lineage>
</organism>
<sequence>MANNGIRVSPAVALEELRRSPDSSTFRQFGDLVVNDGSVVGSLGLNPEDVEGLRRLAIGTEIRRALVGLTRRSAKIFG</sequence>
<dbReference type="EMBL" id="MGFG01000009">
    <property type="protein sequence ID" value="OGM01346.1"/>
    <property type="molecule type" value="Genomic_DNA"/>
</dbReference>
<dbReference type="Proteomes" id="UP000176988">
    <property type="component" value="Unassembled WGS sequence"/>
</dbReference>
<name>A0A1F7WET9_9BACT</name>